<feature type="region of interest" description="Disordered" evidence="4">
    <location>
        <begin position="27"/>
        <end position="66"/>
    </location>
</feature>
<dbReference type="Proteomes" id="UP000325313">
    <property type="component" value="Unassembled WGS sequence"/>
</dbReference>
<evidence type="ECO:0000313" key="8">
    <source>
        <dbReference type="Proteomes" id="UP000324748"/>
    </source>
</evidence>
<keyword evidence="8" id="KW-1185">Reference proteome</keyword>
<dbReference type="GO" id="GO:0030154">
    <property type="term" value="P:cell differentiation"/>
    <property type="evidence" value="ECO:0007669"/>
    <property type="project" value="TreeGrafter"/>
</dbReference>
<dbReference type="Proteomes" id="UP000324748">
    <property type="component" value="Unassembled WGS sequence"/>
</dbReference>
<evidence type="ECO:0000256" key="4">
    <source>
        <dbReference type="SAM" id="MobiDB-lite"/>
    </source>
</evidence>
<dbReference type="InterPro" id="IPR050140">
    <property type="entry name" value="SRY-related_HMG-box_TF-like"/>
</dbReference>
<feature type="compositionally biased region" description="Polar residues" evidence="4">
    <location>
        <begin position="335"/>
        <end position="345"/>
    </location>
</feature>
<dbReference type="PANTHER" id="PTHR10270">
    <property type="entry name" value="SOX TRANSCRIPTION FACTOR"/>
    <property type="match status" value="1"/>
</dbReference>
<dbReference type="GO" id="GO:0005634">
    <property type="term" value="C:nucleus"/>
    <property type="evidence" value="ECO:0007669"/>
    <property type="project" value="UniProtKB-UniRule"/>
</dbReference>
<keyword evidence="3" id="KW-0539">Nucleus</keyword>
<dbReference type="EMBL" id="VSWC01000028">
    <property type="protein sequence ID" value="KAA1109000.1"/>
    <property type="molecule type" value="Genomic_DNA"/>
</dbReference>
<feature type="DNA-binding region" description="HMG box" evidence="3">
    <location>
        <begin position="61"/>
        <end position="129"/>
    </location>
</feature>
<dbReference type="GO" id="GO:0000978">
    <property type="term" value="F:RNA polymerase II cis-regulatory region sequence-specific DNA binding"/>
    <property type="evidence" value="ECO:0007669"/>
    <property type="project" value="TreeGrafter"/>
</dbReference>
<organism evidence="6 8">
    <name type="scientific">Puccinia graminis f. sp. tritici</name>
    <dbReference type="NCBI Taxonomy" id="56615"/>
    <lineage>
        <taxon>Eukaryota</taxon>
        <taxon>Fungi</taxon>
        <taxon>Dikarya</taxon>
        <taxon>Basidiomycota</taxon>
        <taxon>Pucciniomycotina</taxon>
        <taxon>Pucciniomycetes</taxon>
        <taxon>Pucciniales</taxon>
        <taxon>Pucciniaceae</taxon>
        <taxon>Puccinia</taxon>
    </lineage>
</organism>
<feature type="region of interest" description="Disordered" evidence="4">
    <location>
        <begin position="125"/>
        <end position="198"/>
    </location>
</feature>
<dbReference type="InterPro" id="IPR036910">
    <property type="entry name" value="HMG_box_dom_sf"/>
</dbReference>
<dbReference type="InterPro" id="IPR009071">
    <property type="entry name" value="HMG_box_dom"/>
</dbReference>
<proteinExistence type="predicted"/>
<evidence type="ECO:0000313" key="9">
    <source>
        <dbReference type="Proteomes" id="UP000325313"/>
    </source>
</evidence>
<dbReference type="Gene3D" id="1.10.30.10">
    <property type="entry name" value="High mobility group box domain"/>
    <property type="match status" value="1"/>
</dbReference>
<dbReference type="OMA" id="DDWININ"/>
<dbReference type="PANTHER" id="PTHR10270:SF161">
    <property type="entry name" value="SEX-DETERMINING REGION Y PROTEIN"/>
    <property type="match status" value="1"/>
</dbReference>
<evidence type="ECO:0000256" key="3">
    <source>
        <dbReference type="PROSITE-ProRule" id="PRU00267"/>
    </source>
</evidence>
<feature type="region of interest" description="Disordered" evidence="4">
    <location>
        <begin position="328"/>
        <end position="347"/>
    </location>
</feature>
<evidence type="ECO:0000313" key="7">
    <source>
        <dbReference type="EMBL" id="KAA1122524.1"/>
    </source>
</evidence>
<comment type="caution">
    <text evidence="6">The sequence shown here is derived from an EMBL/GenBank/DDBJ whole genome shotgun (WGS) entry which is preliminary data.</text>
</comment>
<dbReference type="AlphaFoldDB" id="A0A5B0Q709"/>
<feature type="compositionally biased region" description="Basic and acidic residues" evidence="4">
    <location>
        <begin position="137"/>
        <end position="149"/>
    </location>
</feature>
<feature type="compositionally biased region" description="Low complexity" evidence="4">
    <location>
        <begin position="162"/>
        <end position="172"/>
    </location>
</feature>
<keyword evidence="1 3" id="KW-0238">DNA-binding</keyword>
<dbReference type="PROSITE" id="PS50118">
    <property type="entry name" value="HMG_BOX_2"/>
    <property type="match status" value="1"/>
</dbReference>
<reference evidence="8 9" key="1">
    <citation type="submission" date="2019-05" db="EMBL/GenBank/DDBJ databases">
        <title>Emergence of the Ug99 lineage of the wheat stem rust pathogen through somatic hybridization.</title>
        <authorList>
            <person name="Li F."/>
            <person name="Upadhyaya N.M."/>
            <person name="Sperschneider J."/>
            <person name="Matny O."/>
            <person name="Nguyen-Phuc H."/>
            <person name="Mago R."/>
            <person name="Raley C."/>
            <person name="Miller M.E."/>
            <person name="Silverstein K.A.T."/>
            <person name="Henningsen E."/>
            <person name="Hirsch C.D."/>
            <person name="Visser B."/>
            <person name="Pretorius Z.A."/>
            <person name="Steffenson B.J."/>
            <person name="Schwessinger B."/>
            <person name="Dodds P.N."/>
            <person name="Figueroa M."/>
        </authorList>
    </citation>
    <scope>NUCLEOTIDE SEQUENCE [LARGE SCALE GENOMIC DNA]</scope>
    <source>
        <strain evidence="6">21-0</strain>
        <strain evidence="7 9">Ug99</strain>
    </source>
</reference>
<evidence type="ECO:0000256" key="2">
    <source>
        <dbReference type="ARBA" id="ARBA00023163"/>
    </source>
</evidence>
<dbReference type="SUPFAM" id="SSF47095">
    <property type="entry name" value="HMG-box"/>
    <property type="match status" value="1"/>
</dbReference>
<feature type="domain" description="HMG box" evidence="5">
    <location>
        <begin position="61"/>
        <end position="129"/>
    </location>
</feature>
<dbReference type="EMBL" id="VDEP01000236">
    <property type="protein sequence ID" value="KAA1122524.1"/>
    <property type="molecule type" value="Genomic_DNA"/>
</dbReference>
<dbReference type="SMART" id="SM00398">
    <property type="entry name" value="HMG"/>
    <property type="match status" value="1"/>
</dbReference>
<dbReference type="OrthoDB" id="2497274at2759"/>
<evidence type="ECO:0000256" key="1">
    <source>
        <dbReference type="ARBA" id="ARBA00023125"/>
    </source>
</evidence>
<evidence type="ECO:0000313" key="6">
    <source>
        <dbReference type="EMBL" id="KAA1109000.1"/>
    </source>
</evidence>
<keyword evidence="2" id="KW-0804">Transcription</keyword>
<name>A0A5B0Q709_PUCGR</name>
<dbReference type="CDD" id="cd01389">
    <property type="entry name" value="HMG-box_ROX1-like"/>
    <property type="match status" value="1"/>
</dbReference>
<gene>
    <name evidence="6" type="primary">SOX32_2</name>
    <name evidence="6" type="ORF">PGT21_030489</name>
    <name evidence="7" type="ORF">PGTUg99_037739</name>
</gene>
<accession>A0A5B0Q709</accession>
<protein>
    <submittedName>
        <fullName evidence="6">Mating type</fullName>
    </submittedName>
</protein>
<sequence length="426" mass="47655">MAQFLTPELKPLDLFDFDSMKEFDLKLESEPNQTSPEPIAKITTPTKAKPAVSSKNKEEKLPRPPNSWILYRSDKIVEMKSQHNGLAQCLLSKEIATRWRNESQEVKSDYEKKAEVIKAEHAIKYPDYKYSPKRRKMAETSKDGQKKLIEPVSPLGKRKESSSSSGPKSSVSRSRKRKASGPADNSKAKDESKPTINVECATDIKPLCGPSEVDVYGSYPPNVNDREIHPQGPFTAGDYQESMSPLSQRLSTPVHGGLSENPLPAVADQQSVHFLPRREIIPVAQSQSEWLDFSRVDPQLQYDNPLTALSGPSSSLWTTAELSNTLLPNSAPPVLSSSTNRQQPASPNPMDFGFFPGPNHLDFSRAENDWVNSNPQNQFYGSFLRQPFEGSTYPSFGPAQQNLLRDELPDSNFLNQSNTFFPNYSY</sequence>
<dbReference type="Pfam" id="PF00505">
    <property type="entry name" value="HMG_box"/>
    <property type="match status" value="1"/>
</dbReference>
<dbReference type="GO" id="GO:0001228">
    <property type="term" value="F:DNA-binding transcription activator activity, RNA polymerase II-specific"/>
    <property type="evidence" value="ECO:0007669"/>
    <property type="project" value="TreeGrafter"/>
</dbReference>
<evidence type="ECO:0000259" key="5">
    <source>
        <dbReference type="PROSITE" id="PS50118"/>
    </source>
</evidence>